<dbReference type="Pfam" id="PF17899">
    <property type="entry name" value="Peptidase_M61_N"/>
    <property type="match status" value="1"/>
</dbReference>
<dbReference type="InterPro" id="IPR001478">
    <property type="entry name" value="PDZ"/>
</dbReference>
<feature type="domain" description="PDZ" evidence="2">
    <location>
        <begin position="519"/>
        <end position="599"/>
    </location>
</feature>
<dbReference type="InterPro" id="IPR024191">
    <property type="entry name" value="Peptidase_M61"/>
</dbReference>
<dbReference type="SUPFAM" id="SSF50156">
    <property type="entry name" value="PDZ domain-like"/>
    <property type="match status" value="1"/>
</dbReference>
<dbReference type="InterPro" id="IPR036034">
    <property type="entry name" value="PDZ_sf"/>
</dbReference>
<organism evidence="3 4">
    <name type="scientific">Lysobacter cavernae</name>
    <dbReference type="NCBI Taxonomy" id="1685901"/>
    <lineage>
        <taxon>Bacteria</taxon>
        <taxon>Pseudomonadati</taxon>
        <taxon>Pseudomonadota</taxon>
        <taxon>Gammaproteobacteria</taxon>
        <taxon>Lysobacterales</taxon>
        <taxon>Lysobacteraceae</taxon>
        <taxon>Lysobacter</taxon>
    </lineage>
</organism>
<dbReference type="PIRSF" id="PIRSF016493">
    <property type="entry name" value="Glycyl_aminpptds"/>
    <property type="match status" value="1"/>
</dbReference>
<name>A0ABV7RRE3_9GAMM</name>
<dbReference type="InterPro" id="IPR007963">
    <property type="entry name" value="Peptidase_M61_catalytic"/>
</dbReference>
<evidence type="ECO:0000259" key="2">
    <source>
        <dbReference type="PROSITE" id="PS50106"/>
    </source>
</evidence>
<dbReference type="InterPro" id="IPR027268">
    <property type="entry name" value="Peptidase_M4/M1_CTD_sf"/>
</dbReference>
<dbReference type="Gene3D" id="2.60.40.3650">
    <property type="match status" value="1"/>
</dbReference>
<dbReference type="Gene3D" id="2.30.42.10">
    <property type="match status" value="1"/>
</dbReference>
<comment type="caution">
    <text evidence="3">The sequence shown here is derived from an EMBL/GenBank/DDBJ whole genome shotgun (WGS) entry which is preliminary data.</text>
</comment>
<dbReference type="Gene3D" id="1.10.390.10">
    <property type="entry name" value="Neutral Protease Domain 2"/>
    <property type="match status" value="1"/>
</dbReference>
<dbReference type="RefSeq" id="WP_386759700.1">
    <property type="nucleotide sequence ID" value="NZ_JBHRXK010000006.1"/>
</dbReference>
<dbReference type="Pfam" id="PF05299">
    <property type="entry name" value="Peptidase_M61"/>
    <property type="match status" value="1"/>
</dbReference>
<evidence type="ECO:0000313" key="3">
    <source>
        <dbReference type="EMBL" id="MFC3551935.1"/>
    </source>
</evidence>
<dbReference type="EMBL" id="JBHRXK010000006">
    <property type="protein sequence ID" value="MFC3551935.1"/>
    <property type="molecule type" value="Genomic_DNA"/>
</dbReference>
<feature type="signal peptide" evidence="1">
    <location>
        <begin position="1"/>
        <end position="27"/>
    </location>
</feature>
<proteinExistence type="predicted"/>
<keyword evidence="4" id="KW-1185">Reference proteome</keyword>
<dbReference type="SMART" id="SM00228">
    <property type="entry name" value="PDZ"/>
    <property type="match status" value="1"/>
</dbReference>
<dbReference type="InterPro" id="IPR040756">
    <property type="entry name" value="Peptidase_M61_N"/>
</dbReference>
<dbReference type="Proteomes" id="UP001595740">
    <property type="component" value="Unassembled WGS sequence"/>
</dbReference>
<evidence type="ECO:0000256" key="1">
    <source>
        <dbReference type="SAM" id="SignalP"/>
    </source>
</evidence>
<evidence type="ECO:0000313" key="4">
    <source>
        <dbReference type="Proteomes" id="UP001595740"/>
    </source>
</evidence>
<reference evidence="4" key="1">
    <citation type="journal article" date="2019" name="Int. J. Syst. Evol. Microbiol.">
        <title>The Global Catalogue of Microorganisms (GCM) 10K type strain sequencing project: providing services to taxonomists for standard genome sequencing and annotation.</title>
        <authorList>
            <consortium name="The Broad Institute Genomics Platform"/>
            <consortium name="The Broad Institute Genome Sequencing Center for Infectious Disease"/>
            <person name="Wu L."/>
            <person name="Ma J."/>
        </authorList>
    </citation>
    <scope>NUCLEOTIDE SEQUENCE [LARGE SCALE GENOMIC DNA]</scope>
    <source>
        <strain evidence="4">KCTC 42875</strain>
    </source>
</reference>
<protein>
    <submittedName>
        <fullName evidence="3">M61 family metallopeptidase</fullName>
    </submittedName>
</protein>
<accession>A0ABV7RRE3</accession>
<feature type="chain" id="PRO_5045416421" evidence="1">
    <location>
        <begin position="28"/>
        <end position="634"/>
    </location>
</feature>
<gene>
    <name evidence="3" type="ORF">ACFOLC_13070</name>
</gene>
<dbReference type="PROSITE" id="PS50106">
    <property type="entry name" value="PDZ"/>
    <property type="match status" value="1"/>
</dbReference>
<sequence>MLRPLSGALRLSTLAAALLSLSSMAQAQTAPPQDVAYPGTLTLTVDATDLAHRVFHATQTIPVRPGPLTLLYPQWIPGNHSPSGPINRVAGLKISGNGQRIDWRRDPLDVYAFRLVVPDGVSELQVGFDVLTPTAGEQGRITMTQDMLNLQWNQVALYPAGHYARRVQIAPTVKYPAGWQAGTALEVAARDGDTVRYRPVPFDVLLDSPVYAGRYFKQVDLDPGAKVPVRLNIVADDPKYLEAKPEQIAAHRKLVDQAYKLFGARHYDHYDFLFSLSDQMGGNGLEHQRSSENGVGPEYFTDWDKNAPDRDLLPHEFTHSWNGKYRRPADLATPSFNVPMSDTLLWVYEGQTQYWGVVLAARSGLWTAEQARDALALTVATYSNDRPGFAWRNVQDTTFDPIINARKPQAYRSWQLSEDYYSAGQLIWLAVDAKLRALSGDKRSLDDFAKAFFGVNDGDWDVNPYDFDEVVRTLDGVVKHDWASFLRERVDANAAPLDGLAGSGWKLVYTDTPSAYHKTVQGDRKSADYSASLGMTVSNKDATVGGVRWDGPAFDAGIAPGSTLLAINGYAFENERLEDAIKANRDGQRPIELVVKHGEVVKTVRLDYRDGLKYPHLERIAGMPDRLSKIYAPK</sequence>
<keyword evidence="1" id="KW-0732">Signal</keyword>